<name>A0ABT5BBG5_9BACT</name>
<sequence length="344" mass="38309">PRAAIPLARNLPRAVQAERLARETGETEHLLRETLALLERMELAAASSERALLFTDLGAHWQALDRAARDLGEAGETLLTAAGRRPNGAVVDMRRTVDALFERPSKHLRRVSDLGEPLAQARAEAGAVRARLYGLEYVHRESSRRGSPDPFFQEAAALRSELGALEDSLADAHRGLQVARATLRFTDPLPATRREAITAYNALVGQSWPGGGGDELRNQWQRRQRLLVRLDAGRKRLAAAAQTRLARALDVLREERDNLTRYRDELEALRPRADVTAAEAVHAGIRDVAADLRYWTIRADVGLLDVAWAIKEAELELARDLERTRDRSVKNIDRAVTEALEDSQ</sequence>
<keyword evidence="1" id="KW-0175">Coiled coil</keyword>
<accession>A0ABT5BBG5</accession>
<reference evidence="2 3" key="1">
    <citation type="submission" date="2022-11" db="EMBL/GenBank/DDBJ databases">
        <title>Minimal conservation of predation-associated metabolite biosynthetic gene clusters underscores biosynthetic potential of Myxococcota including descriptions for ten novel species: Archangium lansinium sp. nov., Myxococcus landrumus sp. nov., Nannocystis bai.</title>
        <authorList>
            <person name="Ahearne A."/>
            <person name="Stevens C."/>
            <person name="Dowd S."/>
        </authorList>
    </citation>
    <scope>NUCLEOTIDE SEQUENCE [LARGE SCALE GENOMIC DNA]</scope>
    <source>
        <strain evidence="2 3">NCELM</strain>
    </source>
</reference>
<gene>
    <name evidence="2" type="ORF">POL58_21710</name>
</gene>
<dbReference type="RefSeq" id="WP_272000210.1">
    <property type="nucleotide sequence ID" value="NZ_JAQNDN010000011.1"/>
</dbReference>
<dbReference type="Proteomes" id="UP001217838">
    <property type="component" value="Unassembled WGS sequence"/>
</dbReference>
<evidence type="ECO:0000313" key="3">
    <source>
        <dbReference type="Proteomes" id="UP001217838"/>
    </source>
</evidence>
<comment type="caution">
    <text evidence="2">The sequence shown here is derived from an EMBL/GenBank/DDBJ whole genome shotgun (WGS) entry which is preliminary data.</text>
</comment>
<protein>
    <submittedName>
        <fullName evidence="2">Uncharacterized protein</fullName>
    </submittedName>
</protein>
<evidence type="ECO:0000313" key="2">
    <source>
        <dbReference type="EMBL" id="MDC0670387.1"/>
    </source>
</evidence>
<feature type="non-terminal residue" evidence="2">
    <location>
        <position position="1"/>
    </location>
</feature>
<feature type="coiled-coil region" evidence="1">
    <location>
        <begin position="238"/>
        <end position="269"/>
    </location>
</feature>
<dbReference type="EMBL" id="JAQNDN010000011">
    <property type="protein sequence ID" value="MDC0670387.1"/>
    <property type="molecule type" value="Genomic_DNA"/>
</dbReference>
<organism evidence="2 3">
    <name type="scientific">Nannocystis radixulma</name>
    <dbReference type="NCBI Taxonomy" id="2995305"/>
    <lineage>
        <taxon>Bacteria</taxon>
        <taxon>Pseudomonadati</taxon>
        <taxon>Myxococcota</taxon>
        <taxon>Polyangia</taxon>
        <taxon>Nannocystales</taxon>
        <taxon>Nannocystaceae</taxon>
        <taxon>Nannocystis</taxon>
    </lineage>
</organism>
<keyword evidence="3" id="KW-1185">Reference proteome</keyword>
<evidence type="ECO:0000256" key="1">
    <source>
        <dbReference type="SAM" id="Coils"/>
    </source>
</evidence>
<proteinExistence type="predicted"/>